<name>A0A0A9DVN8_ARUDO</name>
<sequence length="69" mass="7679">MSYLSCWAGNQLFSNPINFARGTCCTPHRHGCRVQTPEGSKPIAGHEPTRRTNQAGRKQASERPQMSVH</sequence>
<reference evidence="2" key="2">
    <citation type="journal article" date="2015" name="Data Brief">
        <title>Shoot transcriptome of the giant reed, Arundo donax.</title>
        <authorList>
            <person name="Barrero R.A."/>
            <person name="Guerrero F.D."/>
            <person name="Moolhuijzen P."/>
            <person name="Goolsby J.A."/>
            <person name="Tidwell J."/>
            <person name="Bellgard S.E."/>
            <person name="Bellgard M.I."/>
        </authorList>
    </citation>
    <scope>NUCLEOTIDE SEQUENCE</scope>
    <source>
        <tissue evidence="2">Shoot tissue taken approximately 20 cm above the soil surface</tissue>
    </source>
</reference>
<protein>
    <submittedName>
        <fullName evidence="2">Uncharacterized protein</fullName>
    </submittedName>
</protein>
<evidence type="ECO:0000313" key="2">
    <source>
        <dbReference type="EMBL" id="JAD89715.1"/>
    </source>
</evidence>
<feature type="region of interest" description="Disordered" evidence="1">
    <location>
        <begin position="30"/>
        <end position="69"/>
    </location>
</feature>
<dbReference type="AlphaFoldDB" id="A0A0A9DVN8"/>
<accession>A0A0A9DVN8</accession>
<reference evidence="2" key="1">
    <citation type="submission" date="2014-09" db="EMBL/GenBank/DDBJ databases">
        <authorList>
            <person name="Magalhaes I.L.F."/>
            <person name="Oliveira U."/>
            <person name="Santos F.R."/>
            <person name="Vidigal T.H.D.A."/>
            <person name="Brescovit A.D."/>
            <person name="Santos A.J."/>
        </authorList>
    </citation>
    <scope>NUCLEOTIDE SEQUENCE</scope>
    <source>
        <tissue evidence="2">Shoot tissue taken approximately 20 cm above the soil surface</tissue>
    </source>
</reference>
<dbReference type="EMBL" id="GBRH01208180">
    <property type="protein sequence ID" value="JAD89715.1"/>
    <property type="molecule type" value="Transcribed_RNA"/>
</dbReference>
<evidence type="ECO:0000256" key="1">
    <source>
        <dbReference type="SAM" id="MobiDB-lite"/>
    </source>
</evidence>
<proteinExistence type="predicted"/>
<feature type="compositionally biased region" description="Polar residues" evidence="1">
    <location>
        <begin position="51"/>
        <end position="69"/>
    </location>
</feature>
<organism evidence="2">
    <name type="scientific">Arundo donax</name>
    <name type="common">Giant reed</name>
    <name type="synonym">Donax arundinaceus</name>
    <dbReference type="NCBI Taxonomy" id="35708"/>
    <lineage>
        <taxon>Eukaryota</taxon>
        <taxon>Viridiplantae</taxon>
        <taxon>Streptophyta</taxon>
        <taxon>Embryophyta</taxon>
        <taxon>Tracheophyta</taxon>
        <taxon>Spermatophyta</taxon>
        <taxon>Magnoliopsida</taxon>
        <taxon>Liliopsida</taxon>
        <taxon>Poales</taxon>
        <taxon>Poaceae</taxon>
        <taxon>PACMAD clade</taxon>
        <taxon>Arundinoideae</taxon>
        <taxon>Arundineae</taxon>
        <taxon>Arundo</taxon>
    </lineage>
</organism>